<proteinExistence type="predicted"/>
<evidence type="ECO:0000313" key="1">
    <source>
        <dbReference type="EMBL" id="SDJ24561.1"/>
    </source>
</evidence>
<organism evidence="1 2">
    <name type="scientific">Nonomuraea maritima</name>
    <dbReference type="NCBI Taxonomy" id="683260"/>
    <lineage>
        <taxon>Bacteria</taxon>
        <taxon>Bacillati</taxon>
        <taxon>Actinomycetota</taxon>
        <taxon>Actinomycetes</taxon>
        <taxon>Streptosporangiales</taxon>
        <taxon>Streptosporangiaceae</taxon>
        <taxon>Nonomuraea</taxon>
    </lineage>
</organism>
<dbReference type="STRING" id="683260.SAMN05421874_101183"/>
<evidence type="ECO:0000313" key="2">
    <source>
        <dbReference type="Proteomes" id="UP000198683"/>
    </source>
</evidence>
<keyword evidence="2" id="KW-1185">Reference proteome</keyword>
<dbReference type="EMBL" id="FNFB01000001">
    <property type="protein sequence ID" value="SDJ24561.1"/>
    <property type="molecule type" value="Genomic_DNA"/>
</dbReference>
<dbReference type="Proteomes" id="UP000198683">
    <property type="component" value="Unassembled WGS sequence"/>
</dbReference>
<dbReference type="AlphaFoldDB" id="A0A1G8S5W1"/>
<reference evidence="1 2" key="1">
    <citation type="submission" date="2016-10" db="EMBL/GenBank/DDBJ databases">
        <authorList>
            <person name="de Groot N.N."/>
        </authorList>
    </citation>
    <scope>NUCLEOTIDE SEQUENCE [LARGE SCALE GENOMIC DNA]</scope>
    <source>
        <strain evidence="1 2">CGMCC 4.5681</strain>
    </source>
</reference>
<sequence length="133" mass="14685">MYEPAPLRDGNDGRVREVFAHEATIVMEEPGDVRAPGAAVTLALCGSWEHEPPCPLAPHHTSADRRGDRLHVRVLFATAPEAEDDVRRRIDAALARGTLEGPDGTTTRWRLVHTAPTHLTAEEQPHAERLRHA</sequence>
<name>A0A1G8S5W1_9ACTN</name>
<accession>A0A1G8S5W1</accession>
<gene>
    <name evidence="1" type="ORF">SAMN05421874_101183</name>
</gene>
<protein>
    <submittedName>
        <fullName evidence="1">Uncharacterized protein</fullName>
    </submittedName>
</protein>